<dbReference type="InterPro" id="IPR048402">
    <property type="entry name" value="YpeB_N"/>
</dbReference>
<comment type="caution">
    <text evidence="3">The sequence shown here is derived from an EMBL/GenBank/DDBJ whole genome shotgun (WGS) entry which is preliminary data.</text>
</comment>
<organism evidence="3 4">
    <name type="scientific">Peribacillus faecalis</name>
    <dbReference type="NCBI Taxonomy" id="2772559"/>
    <lineage>
        <taxon>Bacteria</taxon>
        <taxon>Bacillati</taxon>
        <taxon>Bacillota</taxon>
        <taxon>Bacilli</taxon>
        <taxon>Bacillales</taxon>
        <taxon>Bacillaceae</taxon>
        <taxon>Peribacillus</taxon>
    </lineage>
</organism>
<dbReference type="AlphaFoldDB" id="A0A927D2I2"/>
<dbReference type="Pfam" id="PF14620">
    <property type="entry name" value="YPEB_PepSY1-2"/>
    <property type="match status" value="1"/>
</dbReference>
<reference evidence="3" key="1">
    <citation type="submission" date="2020-09" db="EMBL/GenBank/DDBJ databases">
        <title>Bacillus faecalis sp. nov., a moderately halophilic bacterium isolated from cow faeces.</title>
        <authorList>
            <person name="Jiang L."/>
            <person name="Lee J."/>
        </authorList>
    </citation>
    <scope>NUCLEOTIDE SEQUENCE</scope>
    <source>
        <strain evidence="3">AGMB 02131</strain>
    </source>
</reference>
<sequence>MARGIIIAILAIALVGTAYWGYQEREEKNAVLQQSENNYQRAFHDLTYQVDLLNDKIGTTLAMNSRSSLSPALTEVWRITSEAQNDVGFLPLGLLPFNKTEEFLSEIGNFSYQTAVRDLGNEPLTEDEYAVLQNLYEQSGEIQSELRNVQTTVLENNLRFTDIEMALAAGEEVQDNSIIDGLEVVEEKVTGYSEASQFGPSYVTYKQKEKSFRNLTGKEISKSEALDIAKRFVPTYSDEMKMTIKENRDGSDFKFYSIVINDPKTDSQAHLDITKKVGYPILFMNNREIGKATISLNEAAEKAKKFLEKQNYTSMDLFESSQYDSVGIFNFVHIEDGVRVYSDSIKVKIALDDGDVIGYSAEEYLQTNKERKITEPTVSVEEAKAKINSNVDIQENRLAIITNSLGKEVLCHEFIGVINNDTYRIYINAETNAEELVEKLSDSEPATNINA</sequence>
<keyword evidence="4" id="KW-1185">Reference proteome</keyword>
<evidence type="ECO:0000259" key="2">
    <source>
        <dbReference type="Pfam" id="PF20769"/>
    </source>
</evidence>
<evidence type="ECO:0000313" key="4">
    <source>
        <dbReference type="Proteomes" id="UP000602076"/>
    </source>
</evidence>
<name>A0A927D2I2_9BACI</name>
<feature type="domain" description="Sporulation protein YpeB N-terminal" evidence="2">
    <location>
        <begin position="27"/>
        <end position="162"/>
    </location>
</feature>
<dbReference type="Pfam" id="PF20769">
    <property type="entry name" value="YPEB_N"/>
    <property type="match status" value="1"/>
</dbReference>
<proteinExistence type="predicted"/>
<accession>A0A927D2I2</accession>
<evidence type="ECO:0000259" key="1">
    <source>
        <dbReference type="Pfam" id="PF14620"/>
    </source>
</evidence>
<dbReference type="NCBIfam" id="TIGR02889">
    <property type="entry name" value="spore_YpeB"/>
    <property type="match status" value="1"/>
</dbReference>
<dbReference type="GO" id="GO:0009847">
    <property type="term" value="P:spore germination"/>
    <property type="evidence" value="ECO:0007669"/>
    <property type="project" value="InterPro"/>
</dbReference>
<protein>
    <submittedName>
        <fullName evidence="3">Germination protein YpeB</fullName>
    </submittedName>
</protein>
<evidence type="ECO:0000313" key="3">
    <source>
        <dbReference type="EMBL" id="MBD3110370.1"/>
    </source>
</evidence>
<dbReference type="Proteomes" id="UP000602076">
    <property type="component" value="Unassembled WGS sequence"/>
</dbReference>
<dbReference type="InterPro" id="IPR014239">
    <property type="entry name" value="YpeB_PepSY1-2"/>
</dbReference>
<dbReference type="EMBL" id="JACXSI010000069">
    <property type="protein sequence ID" value="MBD3110370.1"/>
    <property type="molecule type" value="Genomic_DNA"/>
</dbReference>
<gene>
    <name evidence="3" type="primary">ypeB</name>
    <name evidence="3" type="ORF">IEO70_18760</name>
</gene>
<dbReference type="RefSeq" id="WP_190999905.1">
    <property type="nucleotide sequence ID" value="NZ_JACXSI010000069.1"/>
</dbReference>
<feature type="domain" description="Sporulation protein YpeB PepSY1 and PepSY2" evidence="1">
    <location>
        <begin position="181"/>
        <end position="373"/>
    </location>
</feature>